<sequence length="186" mass="21144">MHESRIAAPYAKSLLELAQEKGVLEEVQKDMAGFAKICNENRQLVTVLRNPVIKHEKKLSILTTLFKGKVNPVTFSIFQILTKKNREAFLYDIAVEFGNQYRRVKGIQRAVLTTATPITEEQRAAFVKMVETAKTKKVELEEHIDESIMGGFVLNIGGDKQVDQSIKTKLVQLKSKFKDNPFISKY</sequence>
<evidence type="ECO:0000313" key="9">
    <source>
        <dbReference type="Proteomes" id="UP000030185"/>
    </source>
</evidence>
<dbReference type="AlphaFoldDB" id="A0A098L9S1"/>
<evidence type="ECO:0000256" key="3">
    <source>
        <dbReference type="ARBA" id="ARBA00022781"/>
    </source>
</evidence>
<dbReference type="RefSeq" id="WP_045459368.1">
    <property type="nucleotide sequence ID" value="NZ_BBLT01000002.1"/>
</dbReference>
<dbReference type="NCBIfam" id="TIGR01145">
    <property type="entry name" value="ATP_synt_delta"/>
    <property type="match status" value="1"/>
</dbReference>
<proteinExistence type="inferred from homology"/>
<accession>A0A098L9S1</accession>
<keyword evidence="4 7" id="KW-0406">Ion transport</keyword>
<organism evidence="8 9">
    <name type="scientific">Sporocytophaga myxococcoides</name>
    <dbReference type="NCBI Taxonomy" id="153721"/>
    <lineage>
        <taxon>Bacteria</taxon>
        <taxon>Pseudomonadati</taxon>
        <taxon>Bacteroidota</taxon>
        <taxon>Cytophagia</taxon>
        <taxon>Cytophagales</taxon>
        <taxon>Cytophagaceae</taxon>
        <taxon>Sporocytophaga</taxon>
    </lineage>
</organism>
<dbReference type="GO" id="GO:0005886">
    <property type="term" value="C:plasma membrane"/>
    <property type="evidence" value="ECO:0007669"/>
    <property type="project" value="UniProtKB-SubCell"/>
</dbReference>
<evidence type="ECO:0000256" key="2">
    <source>
        <dbReference type="ARBA" id="ARBA00022448"/>
    </source>
</evidence>
<keyword evidence="9" id="KW-1185">Reference proteome</keyword>
<dbReference type="EMBL" id="BBLT01000002">
    <property type="protein sequence ID" value="GAL83721.1"/>
    <property type="molecule type" value="Genomic_DNA"/>
</dbReference>
<dbReference type="STRING" id="153721.MYP_948"/>
<dbReference type="eggNOG" id="COG0712">
    <property type="taxonomic scope" value="Bacteria"/>
</dbReference>
<name>A0A098L9S1_9BACT</name>
<evidence type="ECO:0000256" key="1">
    <source>
        <dbReference type="ARBA" id="ARBA00004370"/>
    </source>
</evidence>
<dbReference type="InterPro" id="IPR020781">
    <property type="entry name" value="ATPase_OSCP/d_CS"/>
</dbReference>
<dbReference type="HAMAP" id="MF_01416">
    <property type="entry name" value="ATP_synth_delta_bact"/>
    <property type="match status" value="1"/>
</dbReference>
<keyword evidence="6 7" id="KW-0066">ATP synthesis</keyword>
<dbReference type="Proteomes" id="UP000030185">
    <property type="component" value="Unassembled WGS sequence"/>
</dbReference>
<dbReference type="Pfam" id="PF00213">
    <property type="entry name" value="OSCP"/>
    <property type="match status" value="1"/>
</dbReference>
<evidence type="ECO:0000256" key="7">
    <source>
        <dbReference type="HAMAP-Rule" id="MF_01416"/>
    </source>
</evidence>
<dbReference type="GO" id="GO:0045259">
    <property type="term" value="C:proton-transporting ATP synthase complex"/>
    <property type="evidence" value="ECO:0007669"/>
    <property type="project" value="UniProtKB-KW"/>
</dbReference>
<evidence type="ECO:0000256" key="5">
    <source>
        <dbReference type="ARBA" id="ARBA00023136"/>
    </source>
</evidence>
<comment type="function">
    <text evidence="7">F(1)F(0) ATP synthase produces ATP from ADP in the presence of a proton or sodium gradient. F-type ATPases consist of two structural domains, F(1) containing the extramembraneous catalytic core and F(0) containing the membrane proton channel, linked together by a central stalk and a peripheral stalk. During catalysis, ATP synthesis in the catalytic domain of F(1) is coupled via a rotary mechanism of the central stalk subunits to proton translocation.</text>
</comment>
<evidence type="ECO:0000256" key="6">
    <source>
        <dbReference type="ARBA" id="ARBA00023310"/>
    </source>
</evidence>
<dbReference type="SUPFAM" id="SSF47928">
    <property type="entry name" value="N-terminal domain of the delta subunit of the F1F0-ATP synthase"/>
    <property type="match status" value="1"/>
</dbReference>
<dbReference type="InterPro" id="IPR000711">
    <property type="entry name" value="ATPase_OSCP/dsu"/>
</dbReference>
<dbReference type="PANTHER" id="PTHR11910">
    <property type="entry name" value="ATP SYNTHASE DELTA CHAIN"/>
    <property type="match status" value="1"/>
</dbReference>
<comment type="similarity">
    <text evidence="7">Belongs to the ATPase delta chain family.</text>
</comment>
<dbReference type="GO" id="GO:0046933">
    <property type="term" value="F:proton-transporting ATP synthase activity, rotational mechanism"/>
    <property type="evidence" value="ECO:0007669"/>
    <property type="project" value="UniProtKB-UniRule"/>
</dbReference>
<keyword evidence="5 7" id="KW-0472">Membrane</keyword>
<comment type="caution">
    <text evidence="8">The sequence shown here is derived from an EMBL/GenBank/DDBJ whole genome shotgun (WGS) entry which is preliminary data.</text>
</comment>
<keyword evidence="3 7" id="KW-0375">Hydrogen ion transport</keyword>
<dbReference type="Gene3D" id="1.10.520.20">
    <property type="entry name" value="N-terminal domain of the delta subunit of the F1F0-ATP synthase"/>
    <property type="match status" value="1"/>
</dbReference>
<keyword evidence="7" id="KW-1003">Cell membrane</keyword>
<dbReference type="OrthoDB" id="9802471at2"/>
<evidence type="ECO:0000256" key="4">
    <source>
        <dbReference type="ARBA" id="ARBA00023065"/>
    </source>
</evidence>
<keyword evidence="2 7" id="KW-0813">Transport</keyword>
<keyword evidence="7" id="KW-0139">CF(1)</keyword>
<dbReference type="PRINTS" id="PR00125">
    <property type="entry name" value="ATPASEDELTA"/>
</dbReference>
<evidence type="ECO:0000313" key="8">
    <source>
        <dbReference type="EMBL" id="GAL83721.1"/>
    </source>
</evidence>
<gene>
    <name evidence="7" type="primary">atpH</name>
    <name evidence="8" type="ORF">MYP_948</name>
</gene>
<comment type="function">
    <text evidence="7">This protein is part of the stalk that links CF(0) to CF(1). It either transmits conformational changes from CF(0) to CF(1) or is implicated in proton conduction.</text>
</comment>
<dbReference type="InterPro" id="IPR026015">
    <property type="entry name" value="ATP_synth_OSCP/delta_N_sf"/>
</dbReference>
<dbReference type="PROSITE" id="PS00389">
    <property type="entry name" value="ATPASE_DELTA"/>
    <property type="match status" value="1"/>
</dbReference>
<comment type="subcellular location">
    <subcellularLocation>
        <location evidence="7">Cell membrane</location>
        <topology evidence="7">Peripheral membrane protein</topology>
    </subcellularLocation>
    <subcellularLocation>
        <location evidence="1">Membrane</location>
    </subcellularLocation>
</comment>
<reference evidence="8 9" key="1">
    <citation type="submission" date="2014-09" db="EMBL/GenBank/DDBJ databases">
        <title>Sporocytophaga myxococcoides PG-01 genome sequencing.</title>
        <authorList>
            <person name="Liu L."/>
            <person name="Gao P.J."/>
            <person name="Chen G.J."/>
            <person name="Wang L.S."/>
        </authorList>
    </citation>
    <scope>NUCLEOTIDE SEQUENCE [LARGE SCALE GENOMIC DNA]</scope>
    <source>
        <strain evidence="8 9">PG-01</strain>
    </source>
</reference>
<protein>
    <recommendedName>
        <fullName evidence="7">ATP synthase subunit delta</fullName>
    </recommendedName>
    <alternativeName>
        <fullName evidence="7">ATP synthase F(1) sector subunit delta</fullName>
    </alternativeName>
    <alternativeName>
        <fullName evidence="7">F-type ATPase subunit delta</fullName>
        <shortName evidence="7">F-ATPase subunit delta</shortName>
    </alternativeName>
</protein>